<sequence>TYPYLDFQKTLEEKREELTRHDEQIRFQPTTLEDKKRIVHIGNVLKGVITVTVK</sequence>
<name>A0AA38GCR5_TAXCH</name>
<feature type="non-terminal residue" evidence="1">
    <location>
        <position position="1"/>
    </location>
</feature>
<evidence type="ECO:0000313" key="1">
    <source>
        <dbReference type="EMBL" id="KAH9319260.1"/>
    </source>
</evidence>
<accession>A0AA38GCR5</accession>
<evidence type="ECO:0000313" key="2">
    <source>
        <dbReference type="Proteomes" id="UP000824469"/>
    </source>
</evidence>
<proteinExistence type="predicted"/>
<reference evidence="1 2" key="1">
    <citation type="journal article" date="2021" name="Nat. Plants">
        <title>The Taxus genome provides insights into paclitaxel biosynthesis.</title>
        <authorList>
            <person name="Xiong X."/>
            <person name="Gou J."/>
            <person name="Liao Q."/>
            <person name="Li Y."/>
            <person name="Zhou Q."/>
            <person name="Bi G."/>
            <person name="Li C."/>
            <person name="Du R."/>
            <person name="Wang X."/>
            <person name="Sun T."/>
            <person name="Guo L."/>
            <person name="Liang H."/>
            <person name="Lu P."/>
            <person name="Wu Y."/>
            <person name="Zhang Z."/>
            <person name="Ro D.K."/>
            <person name="Shang Y."/>
            <person name="Huang S."/>
            <person name="Yan J."/>
        </authorList>
    </citation>
    <scope>NUCLEOTIDE SEQUENCE [LARGE SCALE GENOMIC DNA]</scope>
    <source>
        <strain evidence="1">Ta-2019</strain>
    </source>
</reference>
<feature type="non-terminal residue" evidence="1">
    <location>
        <position position="54"/>
    </location>
</feature>
<keyword evidence="2" id="KW-1185">Reference proteome</keyword>
<organism evidence="1 2">
    <name type="scientific">Taxus chinensis</name>
    <name type="common">Chinese yew</name>
    <name type="synonym">Taxus wallichiana var. chinensis</name>
    <dbReference type="NCBI Taxonomy" id="29808"/>
    <lineage>
        <taxon>Eukaryota</taxon>
        <taxon>Viridiplantae</taxon>
        <taxon>Streptophyta</taxon>
        <taxon>Embryophyta</taxon>
        <taxon>Tracheophyta</taxon>
        <taxon>Spermatophyta</taxon>
        <taxon>Pinopsida</taxon>
        <taxon>Pinidae</taxon>
        <taxon>Conifers II</taxon>
        <taxon>Cupressales</taxon>
        <taxon>Taxaceae</taxon>
        <taxon>Taxus</taxon>
    </lineage>
</organism>
<comment type="caution">
    <text evidence="1">The sequence shown here is derived from an EMBL/GenBank/DDBJ whole genome shotgun (WGS) entry which is preliminary data.</text>
</comment>
<protein>
    <submittedName>
        <fullName evidence="1">Uncharacterized protein</fullName>
    </submittedName>
</protein>
<dbReference type="Proteomes" id="UP000824469">
    <property type="component" value="Unassembled WGS sequence"/>
</dbReference>
<dbReference type="AlphaFoldDB" id="A0AA38GCR5"/>
<gene>
    <name evidence="1" type="ORF">KI387_021029</name>
</gene>
<dbReference type="EMBL" id="JAHRHJ020000004">
    <property type="protein sequence ID" value="KAH9319260.1"/>
    <property type="molecule type" value="Genomic_DNA"/>
</dbReference>